<feature type="chain" id="PRO_5038986298" description="Ricin B lectin domain-containing protein" evidence="2">
    <location>
        <begin position="28"/>
        <end position="188"/>
    </location>
</feature>
<protein>
    <recommendedName>
        <fullName evidence="5">Ricin B lectin domain-containing protein</fullName>
    </recommendedName>
</protein>
<name>A0A9D2M631_9FIRM</name>
<feature type="signal peptide" evidence="2">
    <location>
        <begin position="1"/>
        <end position="27"/>
    </location>
</feature>
<dbReference type="SUPFAM" id="SSF50370">
    <property type="entry name" value="Ricin B-like lectins"/>
    <property type="match status" value="1"/>
</dbReference>
<evidence type="ECO:0000313" key="3">
    <source>
        <dbReference type="EMBL" id="HJB41887.1"/>
    </source>
</evidence>
<dbReference type="Proteomes" id="UP000886803">
    <property type="component" value="Unassembled WGS sequence"/>
</dbReference>
<keyword evidence="2" id="KW-0732">Signal</keyword>
<dbReference type="AlphaFoldDB" id="A0A9D2M631"/>
<evidence type="ECO:0000256" key="1">
    <source>
        <dbReference type="SAM" id="MobiDB-lite"/>
    </source>
</evidence>
<evidence type="ECO:0000313" key="4">
    <source>
        <dbReference type="Proteomes" id="UP000886803"/>
    </source>
</evidence>
<gene>
    <name evidence="3" type="ORF">H9945_05245</name>
</gene>
<evidence type="ECO:0000256" key="2">
    <source>
        <dbReference type="SAM" id="SignalP"/>
    </source>
</evidence>
<dbReference type="InterPro" id="IPR035992">
    <property type="entry name" value="Ricin_B-like_lectins"/>
</dbReference>
<sequence>MKRLHKRIMTVCLALSMALAAAVPAMAAETRAIFSPVGHIVRISACGTSTGPALRATGSTSQSRVDSSTYNGSSKQKWRVAGSGNYAQVFTMQDGSGTGLALNLYRTAISPGVYPVTIAAVTGNTDDTMFYFSNYDGHIFRAWLSQGPYAGYRLYNDKSDSTASWSDVFFYSSDNEPNSLWSWSYTTV</sequence>
<comment type="caution">
    <text evidence="3">The sequence shown here is derived from an EMBL/GenBank/DDBJ whole genome shotgun (WGS) entry which is preliminary data.</text>
</comment>
<reference evidence="3" key="1">
    <citation type="journal article" date="2021" name="PeerJ">
        <title>Extensive microbial diversity within the chicken gut microbiome revealed by metagenomics and culture.</title>
        <authorList>
            <person name="Gilroy R."/>
            <person name="Ravi A."/>
            <person name="Getino M."/>
            <person name="Pursley I."/>
            <person name="Horton D.L."/>
            <person name="Alikhan N.F."/>
            <person name="Baker D."/>
            <person name="Gharbi K."/>
            <person name="Hall N."/>
            <person name="Watson M."/>
            <person name="Adriaenssens E.M."/>
            <person name="Foster-Nyarko E."/>
            <person name="Jarju S."/>
            <person name="Secka A."/>
            <person name="Antonio M."/>
            <person name="Oren A."/>
            <person name="Chaudhuri R.R."/>
            <person name="La Ragione R."/>
            <person name="Hildebrand F."/>
            <person name="Pallen M.J."/>
        </authorList>
    </citation>
    <scope>NUCLEOTIDE SEQUENCE</scope>
    <source>
        <strain evidence="3">ChiBcec8-13705</strain>
    </source>
</reference>
<organism evidence="3 4">
    <name type="scientific">Candidatus Gemmiger avicola</name>
    <dbReference type="NCBI Taxonomy" id="2838605"/>
    <lineage>
        <taxon>Bacteria</taxon>
        <taxon>Bacillati</taxon>
        <taxon>Bacillota</taxon>
        <taxon>Clostridia</taxon>
        <taxon>Eubacteriales</taxon>
        <taxon>Gemmiger</taxon>
    </lineage>
</organism>
<reference evidence="3" key="2">
    <citation type="submission" date="2021-04" db="EMBL/GenBank/DDBJ databases">
        <authorList>
            <person name="Gilroy R."/>
        </authorList>
    </citation>
    <scope>NUCLEOTIDE SEQUENCE</scope>
    <source>
        <strain evidence="3">ChiBcec8-13705</strain>
    </source>
</reference>
<proteinExistence type="predicted"/>
<dbReference type="EMBL" id="DWYG01000081">
    <property type="protein sequence ID" value="HJB41887.1"/>
    <property type="molecule type" value="Genomic_DNA"/>
</dbReference>
<evidence type="ECO:0008006" key="5">
    <source>
        <dbReference type="Google" id="ProtNLM"/>
    </source>
</evidence>
<accession>A0A9D2M631</accession>
<feature type="region of interest" description="Disordered" evidence="1">
    <location>
        <begin position="51"/>
        <end position="71"/>
    </location>
</feature>